<reference evidence="6 7" key="1">
    <citation type="submission" date="2017-08" db="EMBL/GenBank/DDBJ databases">
        <title>Infants hospitalized years apart are colonized by the same room-sourced microbial strains.</title>
        <authorList>
            <person name="Brooks B."/>
            <person name="Olm M.R."/>
            <person name="Firek B.A."/>
            <person name="Baker R."/>
            <person name="Thomas B.C."/>
            <person name="Morowitz M.J."/>
            <person name="Banfield J.F."/>
        </authorList>
    </citation>
    <scope>NUCLEOTIDE SEQUENCE [LARGE SCALE GENOMIC DNA]</scope>
    <source>
        <strain evidence="6">S2_005_003_R2_42</strain>
    </source>
</reference>
<organism evidence="6 7">
    <name type="scientific">Rhodanobacter denitrificans</name>
    <dbReference type="NCBI Taxonomy" id="666685"/>
    <lineage>
        <taxon>Bacteria</taxon>
        <taxon>Pseudomonadati</taxon>
        <taxon>Pseudomonadota</taxon>
        <taxon>Gammaproteobacteria</taxon>
        <taxon>Lysobacterales</taxon>
        <taxon>Rhodanobacteraceae</taxon>
        <taxon>Rhodanobacter</taxon>
    </lineage>
</organism>
<feature type="region of interest" description="Disordered" evidence="4">
    <location>
        <begin position="1"/>
        <end position="69"/>
    </location>
</feature>
<keyword evidence="1" id="KW-0732">Signal</keyword>
<comment type="caution">
    <text evidence="6">The sequence shown here is derived from an EMBL/GenBank/DDBJ whole genome shotgun (WGS) entry which is preliminary data.</text>
</comment>
<evidence type="ECO:0000313" key="6">
    <source>
        <dbReference type="EMBL" id="PZQ12855.1"/>
    </source>
</evidence>
<dbReference type="Proteomes" id="UP000249046">
    <property type="component" value="Unassembled WGS sequence"/>
</dbReference>
<dbReference type="InterPro" id="IPR013431">
    <property type="entry name" value="Delta_60_rpt"/>
</dbReference>
<evidence type="ECO:0000256" key="4">
    <source>
        <dbReference type="SAM" id="MobiDB-lite"/>
    </source>
</evidence>
<accession>A0A2W5KD26</accession>
<dbReference type="Gene3D" id="2.60.40.2030">
    <property type="match status" value="1"/>
</dbReference>
<evidence type="ECO:0000256" key="3">
    <source>
        <dbReference type="ARBA" id="ARBA00022837"/>
    </source>
</evidence>
<keyword evidence="2" id="KW-0677">Repeat</keyword>
<dbReference type="EMBL" id="QFPO01000011">
    <property type="protein sequence ID" value="PZQ12855.1"/>
    <property type="molecule type" value="Genomic_DNA"/>
</dbReference>
<dbReference type="InterPro" id="IPR003644">
    <property type="entry name" value="Calx_beta"/>
</dbReference>
<dbReference type="GO" id="GO:0007154">
    <property type="term" value="P:cell communication"/>
    <property type="evidence" value="ECO:0007669"/>
    <property type="project" value="InterPro"/>
</dbReference>
<dbReference type="SUPFAM" id="SSF141072">
    <property type="entry name" value="CalX-like"/>
    <property type="match status" value="1"/>
</dbReference>
<evidence type="ECO:0000256" key="1">
    <source>
        <dbReference type="ARBA" id="ARBA00022729"/>
    </source>
</evidence>
<dbReference type="GO" id="GO:0016020">
    <property type="term" value="C:membrane"/>
    <property type="evidence" value="ECO:0007669"/>
    <property type="project" value="InterPro"/>
</dbReference>
<gene>
    <name evidence="6" type="ORF">DI564_12465</name>
</gene>
<evidence type="ECO:0000313" key="7">
    <source>
        <dbReference type="Proteomes" id="UP000249046"/>
    </source>
</evidence>
<feature type="compositionally biased region" description="Low complexity" evidence="4">
    <location>
        <begin position="41"/>
        <end position="61"/>
    </location>
</feature>
<sequence>MPALIARVPGGEGRRARGGASRTSRLSVLMAGRESGPGSKPAAAPNRTRTRNATATAAAPRSVRRGSGFGTGIRSPGVFTMIRSQPTGRCRFAFAVAAVLALAAGTAGAAPGDLDPAFGGSGIVRDAMTGNGAAAAAVAIDASGRIVVAGSVAQNAINGDLGVLRLNPDGSPDPAFGGSGRVIAGLAPGSDEEVCGLAIQADGRLVAAGTSFLAETGTRSVALRLGADGLIDAGFGNRGDGWFASTRPGGDVALAFAAGNGGFAAGGYASDGSGGIDAAALRLDSLGMPAPLFGDEGFVLGAPDTNSARAVALQPDGRLLLGGHLDGDGSGAFVQRFAADGSADAAFGGDGRVELAAMAQIGAVALQADGRIVVAGAEGGDAVIVRLLADGSIDPSFGSGGVFVLSAASQAAVQLRPAALAIAGDGSLIVAGDALSFATGAMAFALRLSAAGQADAGFGSGGVRLVDADTDLQIAAAAVQADGAIVLAGVDRGETAADGDDRFLVVRLLGTGGPPPAYTLSIADASVVEGDAGTVMMAFTVTLSAPSPGGIGVTAQTDVGSAEPNLDYTPTGTFLTFDEGVDHVVFQVPVIGDLDVEGDETFLARLIDPAGAAIADGVATGTIVDDDIAAPVAAQPVPAGGVPALGLLGALLTLVAARCIRSRVTP</sequence>
<evidence type="ECO:0000259" key="5">
    <source>
        <dbReference type="Pfam" id="PF03160"/>
    </source>
</evidence>
<feature type="domain" description="Calx-beta" evidence="5">
    <location>
        <begin position="537"/>
        <end position="627"/>
    </location>
</feature>
<dbReference type="SUPFAM" id="SSF101898">
    <property type="entry name" value="NHL repeat"/>
    <property type="match status" value="1"/>
</dbReference>
<dbReference type="Pfam" id="PF03160">
    <property type="entry name" value="Calx-beta"/>
    <property type="match status" value="1"/>
</dbReference>
<evidence type="ECO:0000256" key="2">
    <source>
        <dbReference type="ARBA" id="ARBA00022737"/>
    </source>
</evidence>
<dbReference type="InterPro" id="IPR038081">
    <property type="entry name" value="CalX-like_sf"/>
</dbReference>
<protein>
    <recommendedName>
        <fullName evidence="5">Calx-beta domain-containing protein</fullName>
    </recommendedName>
</protein>
<keyword evidence="3" id="KW-0106">Calcium</keyword>
<dbReference type="AlphaFoldDB" id="A0A2W5KD26"/>
<dbReference type="NCBIfam" id="TIGR02608">
    <property type="entry name" value="delta_60_rpt"/>
    <property type="match status" value="6"/>
</dbReference>
<dbReference type="Gene3D" id="2.80.10.50">
    <property type="match status" value="2"/>
</dbReference>
<name>A0A2W5KD26_9GAMM</name>
<dbReference type="Pfam" id="PF17164">
    <property type="entry name" value="DUF5122"/>
    <property type="match status" value="4"/>
</dbReference>
<proteinExistence type="predicted"/>